<dbReference type="InParanoid" id="G0PN28"/>
<dbReference type="InterPro" id="IPR053079">
    <property type="entry name" value="SPS2_domain"/>
</dbReference>
<accession>G0PN28</accession>
<organism evidence="3">
    <name type="scientific">Caenorhabditis brenneri</name>
    <name type="common">Nematode worm</name>
    <dbReference type="NCBI Taxonomy" id="135651"/>
    <lineage>
        <taxon>Eukaryota</taxon>
        <taxon>Metazoa</taxon>
        <taxon>Ecdysozoa</taxon>
        <taxon>Nematoda</taxon>
        <taxon>Chromadorea</taxon>
        <taxon>Rhabditida</taxon>
        <taxon>Rhabditina</taxon>
        <taxon>Rhabditomorpha</taxon>
        <taxon>Rhabditoidea</taxon>
        <taxon>Rhabditidae</taxon>
        <taxon>Peloderinae</taxon>
        <taxon>Caenorhabditis</taxon>
    </lineage>
</organism>
<protein>
    <recommendedName>
        <fullName evidence="1">Receptor L-domain domain-containing protein</fullName>
    </recommendedName>
</protein>
<gene>
    <name evidence="2" type="ORF">CAEBREN_30852</name>
</gene>
<evidence type="ECO:0000259" key="1">
    <source>
        <dbReference type="Pfam" id="PF01030"/>
    </source>
</evidence>
<dbReference type="PANTHER" id="PTHR21662">
    <property type="entry name" value="RECEPTOR PROTEIN-TYROSINE KINASE"/>
    <property type="match status" value="1"/>
</dbReference>
<feature type="non-terminal residue" evidence="2">
    <location>
        <position position="276"/>
    </location>
</feature>
<dbReference type="PANTHER" id="PTHR21662:SF14">
    <property type="entry name" value="INSULIN_EGF-RECEPTOR L DOMAIN PROTEIN-RELATED"/>
    <property type="match status" value="1"/>
</dbReference>
<dbReference type="Proteomes" id="UP000008068">
    <property type="component" value="Unassembled WGS sequence"/>
</dbReference>
<dbReference type="Gene3D" id="3.80.20.20">
    <property type="entry name" value="Receptor L-domain"/>
    <property type="match status" value="2"/>
</dbReference>
<name>G0PN28_CAEBE</name>
<evidence type="ECO:0000313" key="2">
    <source>
        <dbReference type="EMBL" id="EGT39604.1"/>
    </source>
</evidence>
<feature type="domain" description="Receptor L-domain" evidence="1">
    <location>
        <begin position="115"/>
        <end position="223"/>
    </location>
</feature>
<evidence type="ECO:0000313" key="3">
    <source>
        <dbReference type="Proteomes" id="UP000008068"/>
    </source>
</evidence>
<sequence>MTALAGGLRIENSKFTSLSFLPKNMKFICGHYGLFILNNSQLTDISVIPTFTFFEDGGVEECKVEIINNPKLNLEDIVWEEALTELSYLKTEGNLIEGGCDGEKFSLDNLSLFENCQNVYNGLKLYNVSSAQVSSALSNVYLFRGFLDIQNTDYQDLSFLESLQYIQTKTKEKVMLNLQNNPNMTRIALPKLQDFINLNLYGFQYINIENLHPDFCITLTEFQLFFQISVDSLKLHAKLCELTDEEKNQEVPVCYFESISDLDKNCVTIIGNIQIH</sequence>
<reference evidence="3" key="1">
    <citation type="submission" date="2011-07" db="EMBL/GenBank/DDBJ databases">
        <authorList>
            <consortium name="Caenorhabditis brenneri Sequencing and Analysis Consortium"/>
            <person name="Wilson R.K."/>
        </authorList>
    </citation>
    <scope>NUCLEOTIDE SEQUENCE [LARGE SCALE GENOMIC DNA]</scope>
    <source>
        <strain evidence="3">PB2801</strain>
    </source>
</reference>
<keyword evidence="3" id="KW-1185">Reference proteome</keyword>
<dbReference type="AlphaFoldDB" id="G0PN28"/>
<dbReference type="HOGENOM" id="CLU_1010336_0_0_1"/>
<dbReference type="EMBL" id="GL381652">
    <property type="protein sequence ID" value="EGT39604.1"/>
    <property type="molecule type" value="Genomic_DNA"/>
</dbReference>
<dbReference type="InterPro" id="IPR036941">
    <property type="entry name" value="Rcpt_L-dom_sf"/>
</dbReference>
<dbReference type="eggNOG" id="ENOG502THB4">
    <property type="taxonomic scope" value="Eukaryota"/>
</dbReference>
<dbReference type="InterPro" id="IPR000494">
    <property type="entry name" value="Rcpt_L-dom"/>
</dbReference>
<dbReference type="SUPFAM" id="SSF52058">
    <property type="entry name" value="L domain-like"/>
    <property type="match status" value="2"/>
</dbReference>
<proteinExistence type="predicted"/>
<dbReference type="Pfam" id="PF01030">
    <property type="entry name" value="Recep_L_domain"/>
    <property type="match status" value="1"/>
</dbReference>